<feature type="transmembrane region" description="Helical" evidence="12">
    <location>
        <begin position="136"/>
        <end position="158"/>
    </location>
</feature>
<comment type="similarity">
    <text evidence="2">Belongs to the HAK/KUP transporter (TC 2.A.72) family.</text>
</comment>
<gene>
    <name evidence="15" type="ORF">GCM10023093_12550</name>
</gene>
<feature type="transmembrane region" description="Helical" evidence="12">
    <location>
        <begin position="170"/>
        <end position="193"/>
    </location>
</feature>
<evidence type="ECO:0000256" key="5">
    <source>
        <dbReference type="ARBA" id="ARBA00022538"/>
    </source>
</evidence>
<evidence type="ECO:0000256" key="2">
    <source>
        <dbReference type="ARBA" id="ARBA00007019"/>
    </source>
</evidence>
<feature type="domain" description="K+ potassium transporter integral membrane" evidence="13">
    <location>
        <begin position="17"/>
        <end position="451"/>
    </location>
</feature>
<dbReference type="EMBL" id="BAABFA010000008">
    <property type="protein sequence ID" value="GAA4463629.1"/>
    <property type="molecule type" value="Genomic_DNA"/>
</dbReference>
<evidence type="ECO:0000313" key="15">
    <source>
        <dbReference type="EMBL" id="GAA4463629.1"/>
    </source>
</evidence>
<dbReference type="PANTHER" id="PTHR30540:SF79">
    <property type="entry name" value="LOW AFFINITY POTASSIUM TRANSPORT SYSTEM PROTEIN KUP"/>
    <property type="match status" value="1"/>
</dbReference>
<feature type="transmembrane region" description="Helical" evidence="12">
    <location>
        <begin position="424"/>
        <end position="441"/>
    </location>
</feature>
<feature type="transmembrane region" description="Helical" evidence="12">
    <location>
        <begin position="47"/>
        <end position="70"/>
    </location>
</feature>
<evidence type="ECO:0000256" key="11">
    <source>
        <dbReference type="ARBA" id="ARBA00023136"/>
    </source>
</evidence>
<evidence type="ECO:0000256" key="8">
    <source>
        <dbReference type="ARBA" id="ARBA00022958"/>
    </source>
</evidence>
<dbReference type="RefSeq" id="WP_345080206.1">
    <property type="nucleotide sequence ID" value="NZ_BAABFA010000008.1"/>
</dbReference>
<evidence type="ECO:0000256" key="9">
    <source>
        <dbReference type="ARBA" id="ARBA00022989"/>
    </source>
</evidence>
<feature type="domain" description="K+ potassium transporter C-terminal" evidence="14">
    <location>
        <begin position="477"/>
        <end position="634"/>
    </location>
</feature>
<evidence type="ECO:0000259" key="14">
    <source>
        <dbReference type="Pfam" id="PF22776"/>
    </source>
</evidence>
<keyword evidence="11 12" id="KW-0472">Membrane</keyword>
<dbReference type="InterPro" id="IPR003855">
    <property type="entry name" value="K+_transporter"/>
</dbReference>
<keyword evidence="10" id="KW-0406">Ion transport</keyword>
<evidence type="ECO:0000256" key="10">
    <source>
        <dbReference type="ARBA" id="ARBA00023065"/>
    </source>
</evidence>
<reference evidence="16" key="1">
    <citation type="journal article" date="2019" name="Int. J. Syst. Evol. Microbiol.">
        <title>The Global Catalogue of Microorganisms (GCM) 10K type strain sequencing project: providing services to taxonomists for standard genome sequencing and annotation.</title>
        <authorList>
            <consortium name="The Broad Institute Genomics Platform"/>
            <consortium name="The Broad Institute Genome Sequencing Center for Infectious Disease"/>
            <person name="Wu L."/>
            <person name="Ma J."/>
        </authorList>
    </citation>
    <scope>NUCLEOTIDE SEQUENCE [LARGE SCALE GENOMIC DNA]</scope>
    <source>
        <strain evidence="16">JCM 32105</strain>
    </source>
</reference>
<dbReference type="Pfam" id="PF02705">
    <property type="entry name" value="K_trans"/>
    <property type="match status" value="1"/>
</dbReference>
<keyword evidence="9 12" id="KW-1133">Transmembrane helix</keyword>
<feature type="transmembrane region" description="Helical" evidence="12">
    <location>
        <begin position="338"/>
        <end position="360"/>
    </location>
</feature>
<dbReference type="InterPro" id="IPR053952">
    <property type="entry name" value="K_trans_C"/>
</dbReference>
<dbReference type="InterPro" id="IPR053951">
    <property type="entry name" value="K_trans_N"/>
</dbReference>
<keyword evidence="16" id="KW-1185">Reference proteome</keyword>
<dbReference type="Pfam" id="PF22776">
    <property type="entry name" value="K_trans_C"/>
    <property type="match status" value="1"/>
</dbReference>
<comment type="caution">
    <text evidence="15">The sequence shown here is derived from an EMBL/GenBank/DDBJ whole genome shotgun (WGS) entry which is preliminary data.</text>
</comment>
<proteinExistence type="inferred from homology"/>
<name>A0ABP8N9K3_9BACT</name>
<keyword evidence="7" id="KW-0769">Symport</keyword>
<evidence type="ECO:0000256" key="1">
    <source>
        <dbReference type="ARBA" id="ARBA00004141"/>
    </source>
</evidence>
<evidence type="ECO:0000313" key="16">
    <source>
        <dbReference type="Proteomes" id="UP001500067"/>
    </source>
</evidence>
<comment type="subcellular location">
    <subcellularLocation>
        <location evidence="1">Membrane</location>
        <topology evidence="1">Multi-pass membrane protein</topology>
    </subcellularLocation>
</comment>
<evidence type="ECO:0000256" key="6">
    <source>
        <dbReference type="ARBA" id="ARBA00022692"/>
    </source>
</evidence>
<evidence type="ECO:0000256" key="3">
    <source>
        <dbReference type="ARBA" id="ARBA00022448"/>
    </source>
</evidence>
<keyword evidence="3" id="KW-0813">Transport</keyword>
<feature type="transmembrane region" description="Helical" evidence="12">
    <location>
        <begin position="396"/>
        <end position="418"/>
    </location>
</feature>
<feature type="transmembrane region" description="Helical" evidence="12">
    <location>
        <begin position="97"/>
        <end position="116"/>
    </location>
</feature>
<feature type="transmembrane region" description="Helical" evidence="12">
    <location>
        <begin position="245"/>
        <end position="266"/>
    </location>
</feature>
<protein>
    <submittedName>
        <fullName evidence="15">KUP/HAK/KT family potassium transporter</fullName>
    </submittedName>
</protein>
<evidence type="ECO:0000256" key="12">
    <source>
        <dbReference type="SAM" id="Phobius"/>
    </source>
</evidence>
<feature type="transmembrane region" description="Helical" evidence="12">
    <location>
        <begin position="12"/>
        <end position="35"/>
    </location>
</feature>
<dbReference type="Proteomes" id="UP001500067">
    <property type="component" value="Unassembled WGS sequence"/>
</dbReference>
<feature type="transmembrane region" description="Helical" evidence="12">
    <location>
        <begin position="366"/>
        <end position="389"/>
    </location>
</feature>
<dbReference type="PANTHER" id="PTHR30540">
    <property type="entry name" value="OSMOTIC STRESS POTASSIUM TRANSPORTER"/>
    <property type="match status" value="1"/>
</dbReference>
<evidence type="ECO:0000259" key="13">
    <source>
        <dbReference type="Pfam" id="PF02705"/>
    </source>
</evidence>
<evidence type="ECO:0000256" key="4">
    <source>
        <dbReference type="ARBA" id="ARBA00022475"/>
    </source>
</evidence>
<feature type="transmembrane region" description="Helical" evidence="12">
    <location>
        <begin position="213"/>
        <end position="233"/>
    </location>
</feature>
<accession>A0ABP8N9K3</accession>
<keyword evidence="8" id="KW-0630">Potassium</keyword>
<feature type="transmembrane region" description="Helical" evidence="12">
    <location>
        <begin position="286"/>
        <end position="307"/>
    </location>
</feature>
<organism evidence="15 16">
    <name type="scientific">Nemorincola caseinilytica</name>
    <dbReference type="NCBI Taxonomy" id="2054315"/>
    <lineage>
        <taxon>Bacteria</taxon>
        <taxon>Pseudomonadati</taxon>
        <taxon>Bacteroidota</taxon>
        <taxon>Chitinophagia</taxon>
        <taxon>Chitinophagales</taxon>
        <taxon>Chitinophagaceae</taxon>
        <taxon>Nemorincola</taxon>
    </lineage>
</organism>
<keyword evidence="4" id="KW-1003">Cell membrane</keyword>
<sequence length="655" mass="73691">MRPDQKDPGKVTVATLLVALGIIYGDIGTSPLYALRAVVGTRAVTEQLVYGGVSCIFWTLVLQTTVKYVWLTLKADNQGEGGIFSLYALVRRYGKKMVIPTILGATTLLADGIITPPFSVASAVEGLNSVKGLEHIIVPGNSLTVGIVIAILSGLFLFQRFGTSAVGRTFGPVMFVWFAMLLVMGVANMMHYPDVLKALNPYYAYDLLAHYPHGFWLLGSVFLCTTGAEALYSDLGHCGIKNIRVTWAFVKTSLVANYAGQAAWILHQGKSTIGDANPFFDMMPHWFLLPGIIIATAATIIASQALISGSFTLINEGINLNFWPRVTVRQPTDVKGQIYIPSVNTILWAGCLLMILYFRSSIHMEAAYGFSITVAMMMTTVLLSVYLLYRRRWHPLAVGIIVLVFASVEVSFFIANAAKIKERWMFLFFELFIFMVMYVWYRARKINNAHVKFTDLGKHIPLITELSEDDDIPRFSTHLVYLTKANSRNQVEEKIVRSIFSKKPKRADVYWFVHVHRTEEPYTMSYDVSELADDKVIKVNINLGFRIQPKTELYFKKIVKELVANKELNLHIRPDGSTRYNSEPDLKFVVIEKFLSVENELALKDGLLLNAYFFLKELGQSDEKAFGLDKSDVVVEHVPLVYQPAQKIELQRLKK</sequence>
<evidence type="ECO:0000256" key="7">
    <source>
        <dbReference type="ARBA" id="ARBA00022847"/>
    </source>
</evidence>
<keyword evidence="6 12" id="KW-0812">Transmembrane</keyword>
<keyword evidence="5" id="KW-0633">Potassium transport</keyword>